<comment type="catalytic activity">
    <reaction evidence="16 17 19">
        <text>(6S)-NADPHX + ADP = AMP + phosphate + NADPH + H(+)</text>
        <dbReference type="Rhea" id="RHEA:32235"/>
        <dbReference type="ChEBI" id="CHEBI:15378"/>
        <dbReference type="ChEBI" id="CHEBI:43474"/>
        <dbReference type="ChEBI" id="CHEBI:57783"/>
        <dbReference type="ChEBI" id="CHEBI:64076"/>
        <dbReference type="ChEBI" id="CHEBI:456215"/>
        <dbReference type="ChEBI" id="CHEBI:456216"/>
        <dbReference type="EC" id="4.2.1.136"/>
    </reaction>
</comment>
<feature type="binding site" evidence="18">
    <location>
        <begin position="62"/>
        <end position="66"/>
    </location>
    <ligand>
        <name>(6S)-NADPHX</name>
        <dbReference type="ChEBI" id="CHEBI:64076"/>
    </ligand>
</feature>
<keyword evidence="9 18" id="KW-0630">Potassium</keyword>
<dbReference type="SUPFAM" id="SSF53613">
    <property type="entry name" value="Ribokinase-like"/>
    <property type="match status" value="1"/>
</dbReference>
<evidence type="ECO:0000313" key="23">
    <source>
        <dbReference type="Proteomes" id="UP001523528"/>
    </source>
</evidence>
<keyword evidence="10 17" id="KW-0520">NAD</keyword>
<evidence type="ECO:0000256" key="18">
    <source>
        <dbReference type="HAMAP-Rule" id="MF_01966"/>
    </source>
</evidence>
<comment type="catalytic activity">
    <reaction evidence="2 18 19">
        <text>(6R)-NADPHX = (6S)-NADPHX</text>
        <dbReference type="Rhea" id="RHEA:32227"/>
        <dbReference type="ChEBI" id="CHEBI:64076"/>
        <dbReference type="ChEBI" id="CHEBI:64077"/>
        <dbReference type="EC" id="5.1.99.6"/>
    </reaction>
</comment>
<dbReference type="InterPro" id="IPR004443">
    <property type="entry name" value="YjeF_N_dom"/>
</dbReference>
<evidence type="ECO:0000256" key="6">
    <source>
        <dbReference type="ARBA" id="ARBA00022741"/>
    </source>
</evidence>
<feature type="binding site" evidence="18">
    <location>
        <begin position="126"/>
        <end position="132"/>
    </location>
    <ligand>
        <name>(6S)-NADPHX</name>
        <dbReference type="ChEBI" id="CHEBI:64076"/>
    </ligand>
</feature>
<evidence type="ECO:0000256" key="19">
    <source>
        <dbReference type="PIRNR" id="PIRNR017184"/>
    </source>
</evidence>
<evidence type="ECO:0000256" key="15">
    <source>
        <dbReference type="ARBA" id="ARBA00048238"/>
    </source>
</evidence>
<keyword evidence="6 17" id="KW-0547">Nucleotide-binding</keyword>
<dbReference type="PIRSF" id="PIRSF017184">
    <property type="entry name" value="Nnr"/>
    <property type="match status" value="1"/>
</dbReference>
<feature type="binding site" evidence="17">
    <location>
        <position position="308"/>
    </location>
    <ligand>
        <name>(6S)-NADPHX</name>
        <dbReference type="ChEBI" id="CHEBI:64076"/>
    </ligand>
</feature>
<evidence type="ECO:0000256" key="7">
    <source>
        <dbReference type="ARBA" id="ARBA00022840"/>
    </source>
</evidence>
<protein>
    <recommendedName>
        <fullName evidence="19">Bifunctional NAD(P)H-hydrate repair enzyme</fullName>
    </recommendedName>
    <alternativeName>
        <fullName evidence="19">Nicotinamide nucleotide repair protein</fullName>
    </alternativeName>
    <domain>
        <recommendedName>
            <fullName evidence="19">ADP-dependent (S)-NAD(P)H-hydrate dehydratase</fullName>
            <ecNumber evidence="19">4.2.1.136</ecNumber>
        </recommendedName>
        <alternativeName>
            <fullName evidence="19">ADP-dependent NAD(P)HX dehydratase</fullName>
        </alternativeName>
    </domain>
    <domain>
        <recommendedName>
            <fullName evidence="19">NAD(P)H-hydrate epimerase</fullName>
            <ecNumber evidence="19">5.1.99.6</ecNumber>
        </recommendedName>
    </domain>
</protein>
<feature type="binding site" evidence="17">
    <location>
        <position position="416"/>
    </location>
    <ligand>
        <name>AMP</name>
        <dbReference type="ChEBI" id="CHEBI:456215"/>
    </ligand>
</feature>
<keyword evidence="5 18" id="KW-0479">Metal-binding</keyword>
<evidence type="ECO:0000256" key="14">
    <source>
        <dbReference type="ARBA" id="ARBA00025153"/>
    </source>
</evidence>
<evidence type="ECO:0000256" key="8">
    <source>
        <dbReference type="ARBA" id="ARBA00022857"/>
    </source>
</evidence>
<dbReference type="Pfam" id="PF03853">
    <property type="entry name" value="YjeF_N"/>
    <property type="match status" value="1"/>
</dbReference>
<evidence type="ECO:0000256" key="17">
    <source>
        <dbReference type="HAMAP-Rule" id="MF_01965"/>
    </source>
</evidence>
<evidence type="ECO:0000256" key="4">
    <source>
        <dbReference type="ARBA" id="ARBA00009524"/>
    </source>
</evidence>
<sequence length="495" mass="50683">MQPGHPSFLSLYTPTQMGEVDRLSAAHVPVAVLMENAGRAVARAICRYEQPVRVLVLCGPGNNGGDGYVTARHLTAMGWPVAVAELVPPKVDTDAGRASAAYTGPRVPFAPAEAARADLVVDAVFGAGLSRDVGGLVAETLSAARRIVAVDIPSGLDGATGQVRGYAPQAAMTVTFCRFKPGHLLYPALGLLGRLVLADIGVPDSVLAAVPATTWHNEPGLWALPVLGNQSNKYTRGVVSICAGQSMPGATRLCASGARAVGAGLVRVAAGAAAPAYRLGQPGLIVDDAPLAKLLEDQRRHVWVCGPGLSEAEVGDVLPKLLDSGRTVLADAGALTACTGQPDRLRGVSVITPHTGEFARVFGAVGANPPEHVRQAARQINAVVVLKGASTMIAAPDGRLAINTHATAALGTAGSGDTLSGVIAALLAAGMPAWQAACAGVWLHGEAGLQAGPWPVAEDLDRYLGLARQKAEQAQGAQGVAQNPFRCLAVPRTLS</sequence>
<comment type="subunit">
    <text evidence="17">Homotetramer.</text>
</comment>
<dbReference type="InterPro" id="IPR030677">
    <property type="entry name" value="Nnr"/>
</dbReference>
<evidence type="ECO:0000256" key="13">
    <source>
        <dbReference type="ARBA" id="ARBA00023268"/>
    </source>
</evidence>
<comment type="cofactor">
    <cofactor evidence="17">
        <name>Mg(2+)</name>
        <dbReference type="ChEBI" id="CHEBI:18420"/>
    </cofactor>
</comment>
<dbReference type="InterPro" id="IPR017953">
    <property type="entry name" value="Carbohydrate_kinase_pred_CS"/>
</dbReference>
<dbReference type="SUPFAM" id="SSF64153">
    <property type="entry name" value="YjeF N-terminal domain-like"/>
    <property type="match status" value="1"/>
</dbReference>
<evidence type="ECO:0000256" key="10">
    <source>
        <dbReference type="ARBA" id="ARBA00023027"/>
    </source>
</evidence>
<comment type="function">
    <text evidence="18">Catalyzes the epimerization of the S- and R-forms of NAD(P)HX, a damaged form of NAD(P)H that is a result of enzymatic or heat-dependent hydration. This is a prerequisite for the S-specific NAD(P)H-hydrate dehydratase to allow the repair of both epimers of NAD(P)HX.</text>
</comment>
<keyword evidence="12 17" id="KW-0456">Lyase</keyword>
<evidence type="ECO:0000259" key="21">
    <source>
        <dbReference type="PROSITE" id="PS51385"/>
    </source>
</evidence>
<comment type="catalytic activity">
    <reaction evidence="15 17 19">
        <text>(6S)-NADHX + ADP = AMP + phosphate + NADH + H(+)</text>
        <dbReference type="Rhea" id="RHEA:32223"/>
        <dbReference type="ChEBI" id="CHEBI:15378"/>
        <dbReference type="ChEBI" id="CHEBI:43474"/>
        <dbReference type="ChEBI" id="CHEBI:57945"/>
        <dbReference type="ChEBI" id="CHEBI:64074"/>
        <dbReference type="ChEBI" id="CHEBI:456215"/>
        <dbReference type="ChEBI" id="CHEBI:456216"/>
        <dbReference type="EC" id="4.2.1.136"/>
    </reaction>
</comment>
<proteinExistence type="inferred from homology"/>
<keyword evidence="7 17" id="KW-0067">ATP-binding</keyword>
<dbReference type="InterPro" id="IPR029056">
    <property type="entry name" value="Ribokinase-like"/>
</dbReference>
<dbReference type="Gene3D" id="3.40.1190.20">
    <property type="match status" value="1"/>
</dbReference>
<comment type="similarity">
    <text evidence="3 19">In the N-terminal section; belongs to the NnrE/AIBP family.</text>
</comment>
<dbReference type="EMBL" id="JAMYZZ010000002">
    <property type="protein sequence ID" value="MCP1257593.1"/>
    <property type="molecule type" value="Genomic_DNA"/>
</dbReference>
<dbReference type="EC" id="5.1.99.6" evidence="19"/>
<dbReference type="PROSITE" id="PS51383">
    <property type="entry name" value="YJEF_C_3"/>
    <property type="match status" value="1"/>
</dbReference>
<comment type="function">
    <text evidence="17">Catalyzes the dehydration of the S-form of NAD(P)HX at the expense of ADP, which is converted to AMP. Together with NAD(P)HX epimerase, which catalyzes the epimerization of the S- and R-forms, the enzyme allows the repair of both epimers of NAD(P)HX, a damaged form of NAD(P)H that is a result of enzymatic or heat-dependent hydration.</text>
</comment>
<evidence type="ECO:0000256" key="1">
    <source>
        <dbReference type="ARBA" id="ARBA00000013"/>
    </source>
</evidence>
<dbReference type="InterPro" id="IPR036652">
    <property type="entry name" value="YjeF_N_dom_sf"/>
</dbReference>
<comment type="cofactor">
    <cofactor evidence="18 19">
        <name>K(+)</name>
        <dbReference type="ChEBI" id="CHEBI:29103"/>
    </cofactor>
    <text evidence="18 19">Binds 1 potassium ion per subunit.</text>
</comment>
<comment type="function">
    <text evidence="14 19">Bifunctional enzyme that catalyzes the epimerization of the S- and R-forms of NAD(P)HX and the dehydration of the S-form of NAD(P)HX at the expense of ADP, which is converted to AMP. This allows the repair of both epimers of NAD(P)HX, a damaged form of NAD(P)H that is a result of enzymatic or heat-dependent hydration.</text>
</comment>
<evidence type="ECO:0000256" key="5">
    <source>
        <dbReference type="ARBA" id="ARBA00022723"/>
    </source>
</evidence>
<accession>A0ABT1F0A4</accession>
<dbReference type="Proteomes" id="UP001523528">
    <property type="component" value="Unassembled WGS sequence"/>
</dbReference>
<feature type="binding site" evidence="17">
    <location>
        <position position="250"/>
    </location>
    <ligand>
        <name>(6S)-NADPHX</name>
        <dbReference type="ChEBI" id="CHEBI:64076"/>
    </ligand>
</feature>
<comment type="caution">
    <text evidence="18">Lacks conserved residue(s) required for the propagation of feature annotation.</text>
</comment>
<evidence type="ECO:0000259" key="20">
    <source>
        <dbReference type="PROSITE" id="PS51383"/>
    </source>
</evidence>
<dbReference type="EC" id="4.2.1.136" evidence="19"/>
<comment type="similarity">
    <text evidence="17">Belongs to the NnrD/CARKD family.</text>
</comment>
<evidence type="ECO:0000256" key="9">
    <source>
        <dbReference type="ARBA" id="ARBA00022958"/>
    </source>
</evidence>
<name>A0ABT1F0A4_9PROT</name>
<evidence type="ECO:0000256" key="3">
    <source>
        <dbReference type="ARBA" id="ARBA00006001"/>
    </source>
</evidence>
<evidence type="ECO:0000256" key="2">
    <source>
        <dbReference type="ARBA" id="ARBA00000909"/>
    </source>
</evidence>
<feature type="binding site" evidence="17">
    <location>
        <begin position="387"/>
        <end position="391"/>
    </location>
    <ligand>
        <name>AMP</name>
        <dbReference type="ChEBI" id="CHEBI:456215"/>
    </ligand>
</feature>
<dbReference type="CDD" id="cd01171">
    <property type="entry name" value="YXKO-related"/>
    <property type="match status" value="1"/>
</dbReference>
<dbReference type="InterPro" id="IPR000631">
    <property type="entry name" value="CARKD"/>
</dbReference>
<gene>
    <name evidence="17" type="primary">nnrD</name>
    <name evidence="18" type="synonym">nnrE</name>
    <name evidence="22" type="ORF">NKW50_03170</name>
</gene>
<keyword evidence="13" id="KW-0511">Multifunctional enzyme</keyword>
<feature type="binding site" evidence="18">
    <location>
        <position position="154"/>
    </location>
    <ligand>
        <name>K(+)</name>
        <dbReference type="ChEBI" id="CHEBI:29103"/>
    </ligand>
</feature>
<keyword evidence="11 18" id="KW-0413">Isomerase</keyword>
<dbReference type="PANTHER" id="PTHR12592:SF0">
    <property type="entry name" value="ATP-DEPENDENT (S)-NAD(P)H-HYDRATE DEHYDRATASE"/>
    <property type="match status" value="1"/>
</dbReference>
<keyword evidence="23" id="KW-1185">Reference proteome</keyword>
<comment type="similarity">
    <text evidence="18">Belongs to the NnrE/AIBP family.</text>
</comment>
<feature type="binding site" evidence="18">
    <location>
        <position position="122"/>
    </location>
    <ligand>
        <name>K(+)</name>
        <dbReference type="ChEBI" id="CHEBI:29103"/>
    </ligand>
</feature>
<dbReference type="NCBIfam" id="TIGR00196">
    <property type="entry name" value="yjeF_cterm"/>
    <property type="match status" value="1"/>
</dbReference>
<keyword evidence="8 17" id="KW-0521">NADP</keyword>
<dbReference type="Pfam" id="PF01256">
    <property type="entry name" value="Carb_kinase"/>
    <property type="match status" value="1"/>
</dbReference>
<dbReference type="PROSITE" id="PS51385">
    <property type="entry name" value="YJEF_N"/>
    <property type="match status" value="1"/>
</dbReference>
<dbReference type="HAMAP" id="MF_01966">
    <property type="entry name" value="NADHX_epimerase"/>
    <property type="match status" value="1"/>
</dbReference>
<feature type="domain" description="YjeF C-terminal" evidence="20">
    <location>
        <begin position="216"/>
        <end position="471"/>
    </location>
</feature>
<feature type="binding site" evidence="17">
    <location>
        <position position="354"/>
    </location>
    <ligand>
        <name>(6S)-NADPHX</name>
        <dbReference type="ChEBI" id="CHEBI:64076"/>
    </ligand>
</feature>
<reference evidence="22 23" key="1">
    <citation type="submission" date="2022-06" db="EMBL/GenBank/DDBJ databases">
        <title>Acetobacer genomes from food samples.</title>
        <authorList>
            <person name="Sombolestani A."/>
        </authorList>
    </citation>
    <scope>NUCLEOTIDE SEQUENCE [LARGE SCALE GENOMIC DNA]</scope>
    <source>
        <strain evidence="22 23">R-83285</strain>
    </source>
</reference>
<organism evidence="22 23">
    <name type="scientific">Acetobacter lambici</name>
    <dbReference type="NCBI Taxonomy" id="1332824"/>
    <lineage>
        <taxon>Bacteria</taxon>
        <taxon>Pseudomonadati</taxon>
        <taxon>Pseudomonadota</taxon>
        <taxon>Alphaproteobacteria</taxon>
        <taxon>Acetobacterales</taxon>
        <taxon>Acetobacteraceae</taxon>
        <taxon>Acetobacter</taxon>
    </lineage>
</organism>
<evidence type="ECO:0000256" key="11">
    <source>
        <dbReference type="ARBA" id="ARBA00023235"/>
    </source>
</evidence>
<comment type="caution">
    <text evidence="22">The sequence shown here is derived from an EMBL/GenBank/DDBJ whole genome shotgun (WGS) entry which is preliminary data.</text>
</comment>
<dbReference type="RefSeq" id="WP_165990821.1">
    <property type="nucleotide sequence ID" value="NZ_JAMYZY010000002.1"/>
</dbReference>
<dbReference type="Gene3D" id="3.40.50.10260">
    <property type="entry name" value="YjeF N-terminal domain"/>
    <property type="match status" value="1"/>
</dbReference>
<comment type="similarity">
    <text evidence="4 19">In the C-terminal section; belongs to the NnrD/CARKD family.</text>
</comment>
<evidence type="ECO:0000313" key="22">
    <source>
        <dbReference type="EMBL" id="MCP1257593.1"/>
    </source>
</evidence>
<comment type="catalytic activity">
    <reaction evidence="1 18 19">
        <text>(6R)-NADHX = (6S)-NADHX</text>
        <dbReference type="Rhea" id="RHEA:32215"/>
        <dbReference type="ChEBI" id="CHEBI:64074"/>
        <dbReference type="ChEBI" id="CHEBI:64075"/>
        <dbReference type="EC" id="5.1.99.6"/>
    </reaction>
</comment>
<dbReference type="PANTHER" id="PTHR12592">
    <property type="entry name" value="ATP-DEPENDENT (S)-NAD(P)H-HYDRATE DEHYDRATASE FAMILY MEMBER"/>
    <property type="match status" value="1"/>
</dbReference>
<evidence type="ECO:0000256" key="16">
    <source>
        <dbReference type="ARBA" id="ARBA00049209"/>
    </source>
</evidence>
<feature type="binding site" evidence="17">
    <location>
        <position position="417"/>
    </location>
    <ligand>
        <name>(6S)-NADPHX</name>
        <dbReference type="ChEBI" id="CHEBI:64076"/>
    </ligand>
</feature>
<dbReference type="PROSITE" id="PS01050">
    <property type="entry name" value="YJEF_C_2"/>
    <property type="match status" value="1"/>
</dbReference>
<dbReference type="NCBIfam" id="TIGR00197">
    <property type="entry name" value="yjeF_nterm"/>
    <property type="match status" value="1"/>
</dbReference>
<feature type="binding site" evidence="18">
    <location>
        <position position="151"/>
    </location>
    <ligand>
        <name>(6S)-NADPHX</name>
        <dbReference type="ChEBI" id="CHEBI:64076"/>
    </ligand>
</feature>
<dbReference type="HAMAP" id="MF_01965">
    <property type="entry name" value="NADHX_dehydratase"/>
    <property type="match status" value="1"/>
</dbReference>
<evidence type="ECO:0000256" key="12">
    <source>
        <dbReference type="ARBA" id="ARBA00023239"/>
    </source>
</evidence>
<feature type="binding site" evidence="18">
    <location>
        <position position="63"/>
    </location>
    <ligand>
        <name>K(+)</name>
        <dbReference type="ChEBI" id="CHEBI:29103"/>
    </ligand>
</feature>
<feature type="domain" description="YjeF N-terminal" evidence="21">
    <location>
        <begin position="17"/>
        <end position="208"/>
    </location>
</feature>